<feature type="transmembrane region" description="Helical" evidence="1">
    <location>
        <begin position="179"/>
        <end position="203"/>
    </location>
</feature>
<dbReference type="RefSeq" id="WP_010838717.1">
    <property type="nucleotide sequence ID" value="NZ_QRCM01000001.1"/>
</dbReference>
<evidence type="ECO:0000256" key="1">
    <source>
        <dbReference type="SAM" id="Phobius"/>
    </source>
</evidence>
<reference evidence="2 3" key="1">
    <citation type="submission" date="2018-07" db="EMBL/GenBank/DDBJ databases">
        <title>Genome sequence of Rhodococcus rhodnii ATCC 35071 from Rhodnius prolixus.</title>
        <authorList>
            <person name="Patel V."/>
            <person name="Vogel K.J."/>
        </authorList>
    </citation>
    <scope>NUCLEOTIDE SEQUENCE [LARGE SCALE GENOMIC DNA]</scope>
    <source>
        <strain evidence="2 3">ATCC 35071</strain>
    </source>
</reference>
<feature type="transmembrane region" description="Helical" evidence="1">
    <location>
        <begin position="215"/>
        <end position="238"/>
    </location>
</feature>
<dbReference type="AlphaFoldDB" id="A0A6P2CIR4"/>
<sequence>MTTTQISPAHVPAAARVAQVARVHTKPLAGLLWWPLGIGAAAFAIAYAIIALVDAPQEANFTGGVSAVFFSVLGFYIVSITQTFPFAVGLGVTRRDFFASILLVGAGQVLVLSALLFGLALVERATDGFGLNMLAFDIGSVFTSSEWVQFACIASLFVFGNGIGLLLGAIQFRYRMTGIYVVGTAVLVALGALAVLVTWAGWWGDIGSWFVSVPVAVPMVVMPLAVGLAAIAGAWALLRRATV</sequence>
<proteinExistence type="predicted"/>
<gene>
    <name evidence="2" type="ORF">DW322_12255</name>
</gene>
<comment type="caution">
    <text evidence="2">The sequence shown here is derived from an EMBL/GenBank/DDBJ whole genome shotgun (WGS) entry which is preliminary data.</text>
</comment>
<dbReference type="Proteomes" id="UP000471120">
    <property type="component" value="Unassembled WGS sequence"/>
</dbReference>
<protein>
    <submittedName>
        <fullName evidence="2">ABC transporter permease</fullName>
    </submittedName>
</protein>
<keyword evidence="1" id="KW-0812">Transmembrane</keyword>
<feature type="transmembrane region" description="Helical" evidence="1">
    <location>
        <begin position="65"/>
        <end position="90"/>
    </location>
</feature>
<feature type="transmembrane region" description="Helical" evidence="1">
    <location>
        <begin position="97"/>
        <end position="122"/>
    </location>
</feature>
<evidence type="ECO:0000313" key="2">
    <source>
        <dbReference type="EMBL" id="TXG90858.1"/>
    </source>
</evidence>
<feature type="transmembrane region" description="Helical" evidence="1">
    <location>
        <begin position="31"/>
        <end position="53"/>
    </location>
</feature>
<feature type="transmembrane region" description="Helical" evidence="1">
    <location>
        <begin position="147"/>
        <end position="167"/>
    </location>
</feature>
<evidence type="ECO:0000313" key="3">
    <source>
        <dbReference type="Proteomes" id="UP000471120"/>
    </source>
</evidence>
<accession>A0A6P2CIR4</accession>
<organism evidence="2 3">
    <name type="scientific">Rhodococcus rhodnii</name>
    <dbReference type="NCBI Taxonomy" id="38312"/>
    <lineage>
        <taxon>Bacteria</taxon>
        <taxon>Bacillati</taxon>
        <taxon>Actinomycetota</taxon>
        <taxon>Actinomycetes</taxon>
        <taxon>Mycobacteriales</taxon>
        <taxon>Nocardiaceae</taxon>
        <taxon>Rhodococcus</taxon>
    </lineage>
</organism>
<dbReference type="EMBL" id="QRCM01000001">
    <property type="protein sequence ID" value="TXG90858.1"/>
    <property type="molecule type" value="Genomic_DNA"/>
</dbReference>
<name>A0A6P2CIR4_9NOCA</name>
<keyword evidence="1" id="KW-1133">Transmembrane helix</keyword>
<keyword evidence="1" id="KW-0472">Membrane</keyword>